<keyword evidence="3" id="KW-0804">Transcription</keyword>
<dbReference type="Gene3D" id="1.10.260.40">
    <property type="entry name" value="lambda repressor-like DNA-binding domains"/>
    <property type="match status" value="1"/>
</dbReference>
<dbReference type="Proteomes" id="UP000481421">
    <property type="component" value="Unassembled WGS sequence"/>
</dbReference>
<proteinExistence type="predicted"/>
<evidence type="ECO:0000256" key="2">
    <source>
        <dbReference type="ARBA" id="ARBA00023125"/>
    </source>
</evidence>
<dbReference type="CDD" id="cd06267">
    <property type="entry name" value="PBP1_LacI_sugar_binding-like"/>
    <property type="match status" value="1"/>
</dbReference>
<dbReference type="GO" id="GO:0000976">
    <property type="term" value="F:transcription cis-regulatory region binding"/>
    <property type="evidence" value="ECO:0007669"/>
    <property type="project" value="TreeGrafter"/>
</dbReference>
<dbReference type="PANTHER" id="PTHR30146:SF109">
    <property type="entry name" value="HTH-TYPE TRANSCRIPTIONAL REGULATOR GALS"/>
    <property type="match status" value="1"/>
</dbReference>
<gene>
    <name evidence="5" type="ORF">G3572_20820</name>
</gene>
<name>A0A6B3RXN5_9RHOB</name>
<sequence>MATIYDVARAAGVAPSTVSRHINGHSVRQSEAIERAIGTLGFRASASARNLRKGNTQVIAMIVPDIQNPYYAATVAGAEEIGRQNGLRMVLCNTDEDIDLEDDVLRDIAGRVDGAILVPASERSSTSLFDAPNAIPLVLMDRETLGKRRFDTVTIENHRGGVLAAQHLLDLGHRDVAIITGPVTASQSRARETGFLEVFANADIQVPDRFIVRGDFREAGGYQAALDILSARRRPSALFVVNNMMSMGALRAINDLRLRLPHDLSLVCFDQLPCEGVISPRLTTIRRPMEEQGAMAMRLMLTRLRAEADDDRDHEPRTLTLPVELVLGASTARAGQGAAPVTLVEDDR</sequence>
<evidence type="ECO:0000259" key="4">
    <source>
        <dbReference type="PROSITE" id="PS50932"/>
    </source>
</evidence>
<accession>A0A6B3RXN5</accession>
<dbReference type="GO" id="GO:0003700">
    <property type="term" value="F:DNA-binding transcription factor activity"/>
    <property type="evidence" value="ECO:0007669"/>
    <property type="project" value="TreeGrafter"/>
</dbReference>
<evidence type="ECO:0000313" key="6">
    <source>
        <dbReference type="Proteomes" id="UP000481421"/>
    </source>
</evidence>
<evidence type="ECO:0000313" key="5">
    <source>
        <dbReference type="EMBL" id="NEX48645.1"/>
    </source>
</evidence>
<dbReference type="SMART" id="SM00354">
    <property type="entry name" value="HTH_LACI"/>
    <property type="match status" value="1"/>
</dbReference>
<dbReference type="SUPFAM" id="SSF47413">
    <property type="entry name" value="lambda repressor-like DNA-binding domains"/>
    <property type="match status" value="1"/>
</dbReference>
<dbReference type="RefSeq" id="WP_164615466.1">
    <property type="nucleotide sequence ID" value="NZ_JAAIKE010000014.1"/>
</dbReference>
<dbReference type="InterPro" id="IPR010982">
    <property type="entry name" value="Lambda_DNA-bd_dom_sf"/>
</dbReference>
<dbReference type="PROSITE" id="PS50932">
    <property type="entry name" value="HTH_LACI_2"/>
    <property type="match status" value="1"/>
</dbReference>
<dbReference type="AlphaFoldDB" id="A0A6B3RXN5"/>
<keyword evidence="6" id="KW-1185">Reference proteome</keyword>
<reference evidence="5 6" key="1">
    <citation type="submission" date="2020-02" db="EMBL/GenBank/DDBJ databases">
        <title>Rhodobacter algicola sp. nov., isolated from microalga culture.</title>
        <authorList>
            <person name="Park C.-Y."/>
        </authorList>
    </citation>
    <scope>NUCLEOTIDE SEQUENCE [LARGE SCALE GENOMIC DNA]</scope>
    <source>
        <strain evidence="5 6">ETT8</strain>
    </source>
</reference>
<dbReference type="Gene3D" id="3.40.50.2300">
    <property type="match status" value="2"/>
</dbReference>
<evidence type="ECO:0000256" key="3">
    <source>
        <dbReference type="ARBA" id="ARBA00023163"/>
    </source>
</evidence>
<dbReference type="CDD" id="cd01392">
    <property type="entry name" value="HTH_LacI"/>
    <property type="match status" value="1"/>
</dbReference>
<keyword evidence="2" id="KW-0238">DNA-binding</keyword>
<dbReference type="EMBL" id="JAAIKE010000014">
    <property type="protein sequence ID" value="NEX48645.1"/>
    <property type="molecule type" value="Genomic_DNA"/>
</dbReference>
<dbReference type="PANTHER" id="PTHR30146">
    <property type="entry name" value="LACI-RELATED TRANSCRIPTIONAL REPRESSOR"/>
    <property type="match status" value="1"/>
</dbReference>
<dbReference type="InterPro" id="IPR046335">
    <property type="entry name" value="LacI/GalR-like_sensor"/>
</dbReference>
<dbReference type="InterPro" id="IPR028082">
    <property type="entry name" value="Peripla_BP_I"/>
</dbReference>
<dbReference type="SUPFAM" id="SSF53822">
    <property type="entry name" value="Periplasmic binding protein-like I"/>
    <property type="match status" value="1"/>
</dbReference>
<dbReference type="Pfam" id="PF13377">
    <property type="entry name" value="Peripla_BP_3"/>
    <property type="match status" value="1"/>
</dbReference>
<dbReference type="InterPro" id="IPR000843">
    <property type="entry name" value="HTH_LacI"/>
</dbReference>
<evidence type="ECO:0000256" key="1">
    <source>
        <dbReference type="ARBA" id="ARBA00023015"/>
    </source>
</evidence>
<dbReference type="Pfam" id="PF00356">
    <property type="entry name" value="LacI"/>
    <property type="match status" value="1"/>
</dbReference>
<organism evidence="5 6">
    <name type="scientific">Pseudotabrizicola algicola</name>
    <dbReference type="NCBI Taxonomy" id="2709381"/>
    <lineage>
        <taxon>Bacteria</taxon>
        <taxon>Pseudomonadati</taxon>
        <taxon>Pseudomonadota</taxon>
        <taxon>Alphaproteobacteria</taxon>
        <taxon>Rhodobacterales</taxon>
        <taxon>Paracoccaceae</taxon>
        <taxon>Pseudotabrizicola</taxon>
    </lineage>
</organism>
<comment type="caution">
    <text evidence="5">The sequence shown here is derived from an EMBL/GenBank/DDBJ whole genome shotgun (WGS) entry which is preliminary data.</text>
</comment>
<protein>
    <submittedName>
        <fullName evidence="5">LacI family transcriptional regulator</fullName>
    </submittedName>
</protein>
<keyword evidence="1" id="KW-0805">Transcription regulation</keyword>
<feature type="domain" description="HTH lacI-type" evidence="4">
    <location>
        <begin position="2"/>
        <end position="53"/>
    </location>
</feature>